<dbReference type="InParanoid" id="D8U6T8"/>
<evidence type="ECO:0000256" key="1">
    <source>
        <dbReference type="SAM" id="MobiDB-lite"/>
    </source>
</evidence>
<feature type="compositionally biased region" description="Gly residues" evidence="1">
    <location>
        <begin position="370"/>
        <end position="385"/>
    </location>
</feature>
<evidence type="ECO:0008006" key="4">
    <source>
        <dbReference type="Google" id="ProtNLM"/>
    </source>
</evidence>
<dbReference type="EMBL" id="GL378363">
    <property type="protein sequence ID" value="EFJ44497.1"/>
    <property type="molecule type" value="Genomic_DNA"/>
</dbReference>
<proteinExistence type="predicted"/>
<evidence type="ECO:0000313" key="2">
    <source>
        <dbReference type="EMBL" id="EFJ44497.1"/>
    </source>
</evidence>
<keyword evidence="3" id="KW-1185">Reference proteome</keyword>
<sequence>MKANGLLAVAAANGSSDNSGIITSLTLKYYYKRSVPETHCANSYVDLFQLQAPSRRALEDALASKRWLCLAAVSPDPAQPPGRQEYMAGFVMSVVATVEDFHTDLNYYSGGAEPGGSSGGGGGGGSSGGGVGVQAVGLELVDLPLRERAVNICVLGVLPSYRHRGLARLMLRQVVDSARTARTAGGDAVLLVLPLTEAAAAAVKVAAAAAKDLVEAAVAAACSRATVVPVAGGSDGTVQSGALPASSTVAAAAAAAPDTSSSSSTRTSGTGSRDTGSRFVGRGPFADGVTSSYTNRSTTSTTTPTTIPNGPAAVAPTTTSGEGGADGAGGAGAGGDATSGRKAGVGGLLGILAAAAASAVDGLTGLLPGGARQGGRGGGGGGGAIPTGREVQLGGEVLLEERGTDGEVYLRGQEGGAEGAGDERVCSLEDVAATVASVPSTSAAAAAAAFAGAVDADRKGEGVSTGGGGGGGGVTAAGLTEQDAARGDGGAGQQESQEQEQQQQQLQQDQQQDHHHHQQQQQATTTCRVLGGPAGLNSGTRRMWLAVPPQGPASAGTGAWPAVVCGGRGAAGARAGGGSLVWGPFGARGGQREQQGRGERRRLFAVRAGAAAGFGRLRVARGSAGLGAAQRRGGLLRVVL</sequence>
<dbReference type="Gene3D" id="3.40.630.30">
    <property type="match status" value="1"/>
</dbReference>
<reference evidence="2 3" key="1">
    <citation type="journal article" date="2010" name="Science">
        <title>Genomic analysis of organismal complexity in the multicellular green alga Volvox carteri.</title>
        <authorList>
            <person name="Prochnik S.E."/>
            <person name="Umen J."/>
            <person name="Nedelcu A.M."/>
            <person name="Hallmann A."/>
            <person name="Miller S.M."/>
            <person name="Nishii I."/>
            <person name="Ferris P."/>
            <person name="Kuo A."/>
            <person name="Mitros T."/>
            <person name="Fritz-Laylin L.K."/>
            <person name="Hellsten U."/>
            <person name="Chapman J."/>
            <person name="Simakov O."/>
            <person name="Rensing S.A."/>
            <person name="Terry A."/>
            <person name="Pangilinan J."/>
            <person name="Kapitonov V."/>
            <person name="Jurka J."/>
            <person name="Salamov A."/>
            <person name="Shapiro H."/>
            <person name="Schmutz J."/>
            <person name="Grimwood J."/>
            <person name="Lindquist E."/>
            <person name="Lucas S."/>
            <person name="Grigoriev I.V."/>
            <person name="Schmitt R."/>
            <person name="Kirk D."/>
            <person name="Rokhsar D.S."/>
        </authorList>
    </citation>
    <scope>NUCLEOTIDE SEQUENCE [LARGE SCALE GENOMIC DNA]</scope>
    <source>
        <strain evidence="3">f. Nagariensis / Eve</strain>
    </source>
</reference>
<dbReference type="CDD" id="cd04301">
    <property type="entry name" value="NAT_SF"/>
    <property type="match status" value="1"/>
</dbReference>
<accession>D8U6T8</accession>
<organism evidence="3">
    <name type="scientific">Volvox carteri f. nagariensis</name>
    <dbReference type="NCBI Taxonomy" id="3068"/>
    <lineage>
        <taxon>Eukaryota</taxon>
        <taxon>Viridiplantae</taxon>
        <taxon>Chlorophyta</taxon>
        <taxon>core chlorophytes</taxon>
        <taxon>Chlorophyceae</taxon>
        <taxon>CS clade</taxon>
        <taxon>Chlamydomonadales</taxon>
        <taxon>Volvocaceae</taxon>
        <taxon>Volvox</taxon>
    </lineage>
</organism>
<feature type="region of interest" description="Disordered" evidence="1">
    <location>
        <begin position="254"/>
        <end position="337"/>
    </location>
</feature>
<feature type="compositionally biased region" description="Gly residues" evidence="1">
    <location>
        <begin position="463"/>
        <end position="475"/>
    </location>
</feature>
<evidence type="ECO:0000313" key="3">
    <source>
        <dbReference type="Proteomes" id="UP000001058"/>
    </source>
</evidence>
<dbReference type="OrthoDB" id="41532at2759"/>
<dbReference type="KEGG" id="vcn:VOLCADRAFT_95178"/>
<feature type="compositionally biased region" description="Low complexity" evidence="1">
    <location>
        <begin position="493"/>
        <end position="510"/>
    </location>
</feature>
<feature type="region of interest" description="Disordered" evidence="1">
    <location>
        <begin position="370"/>
        <end position="389"/>
    </location>
</feature>
<dbReference type="RefSeq" id="XP_002954347.1">
    <property type="nucleotide sequence ID" value="XM_002954301.1"/>
</dbReference>
<feature type="compositionally biased region" description="Low complexity" evidence="1">
    <location>
        <begin position="254"/>
        <end position="278"/>
    </location>
</feature>
<name>D8U6T8_VOLCA</name>
<dbReference type="AlphaFoldDB" id="D8U6T8"/>
<dbReference type="InterPro" id="IPR016181">
    <property type="entry name" value="Acyl_CoA_acyltransferase"/>
</dbReference>
<dbReference type="GeneID" id="9624417"/>
<feature type="compositionally biased region" description="Gly residues" evidence="1">
    <location>
        <begin position="321"/>
        <end position="337"/>
    </location>
</feature>
<feature type="compositionally biased region" description="Low complexity" evidence="1">
    <location>
        <begin position="290"/>
        <end position="306"/>
    </location>
</feature>
<feature type="region of interest" description="Disordered" evidence="1">
    <location>
        <begin position="484"/>
        <end position="540"/>
    </location>
</feature>
<dbReference type="SUPFAM" id="SSF55729">
    <property type="entry name" value="Acyl-CoA N-acyltransferases (Nat)"/>
    <property type="match status" value="1"/>
</dbReference>
<protein>
    <recommendedName>
        <fullName evidence="4">N-acetyltransferase domain-containing protein</fullName>
    </recommendedName>
</protein>
<dbReference type="Proteomes" id="UP000001058">
    <property type="component" value="Unassembled WGS sequence"/>
</dbReference>
<gene>
    <name evidence="2" type="ORF">VOLCADRAFT_95178</name>
</gene>
<feature type="region of interest" description="Disordered" evidence="1">
    <location>
        <begin position="458"/>
        <end position="477"/>
    </location>
</feature>